<keyword evidence="7" id="KW-0472">Membrane</keyword>
<evidence type="ECO:0000256" key="1">
    <source>
        <dbReference type="ARBA" id="ARBA00004417"/>
    </source>
</evidence>
<evidence type="ECO:0000259" key="8">
    <source>
        <dbReference type="PROSITE" id="PS50893"/>
    </source>
</evidence>
<dbReference type="InterPro" id="IPR013563">
    <property type="entry name" value="Oligopep_ABC_C"/>
</dbReference>
<dbReference type="RefSeq" id="WP_090115090.1">
    <property type="nucleotide sequence ID" value="NZ_FNAT01000013.1"/>
</dbReference>
<dbReference type="GO" id="GO:0005886">
    <property type="term" value="C:plasma membrane"/>
    <property type="evidence" value="ECO:0007669"/>
    <property type="project" value="UniProtKB-SubCell"/>
</dbReference>
<evidence type="ECO:0000256" key="6">
    <source>
        <dbReference type="ARBA" id="ARBA00022840"/>
    </source>
</evidence>
<dbReference type="Pfam" id="PF08352">
    <property type="entry name" value="oligo_HPY"/>
    <property type="match status" value="1"/>
</dbReference>
<dbReference type="PROSITE" id="PS00211">
    <property type="entry name" value="ABC_TRANSPORTER_1"/>
    <property type="match status" value="1"/>
</dbReference>
<dbReference type="PANTHER" id="PTHR43297:SF2">
    <property type="entry name" value="DIPEPTIDE TRANSPORT ATP-BINDING PROTEIN DPPD"/>
    <property type="match status" value="1"/>
</dbReference>
<proteinExistence type="inferred from homology"/>
<keyword evidence="10" id="KW-1185">Reference proteome</keyword>
<dbReference type="PANTHER" id="PTHR43297">
    <property type="entry name" value="OLIGOPEPTIDE TRANSPORT ATP-BINDING PROTEIN APPD"/>
    <property type="match status" value="1"/>
</dbReference>
<evidence type="ECO:0000313" key="10">
    <source>
        <dbReference type="Proteomes" id="UP000198922"/>
    </source>
</evidence>
<protein>
    <submittedName>
        <fullName evidence="9">Peptide/nickel transport system ATP-binding protein</fullName>
    </submittedName>
</protein>
<dbReference type="Pfam" id="PF00005">
    <property type="entry name" value="ABC_tran"/>
    <property type="match status" value="2"/>
</dbReference>
<dbReference type="Gene3D" id="3.40.50.300">
    <property type="entry name" value="P-loop containing nucleotide triphosphate hydrolases"/>
    <property type="match status" value="2"/>
</dbReference>
<dbReference type="GO" id="GO:0005524">
    <property type="term" value="F:ATP binding"/>
    <property type="evidence" value="ECO:0007669"/>
    <property type="project" value="UniProtKB-KW"/>
</dbReference>
<dbReference type="GO" id="GO:0016887">
    <property type="term" value="F:ATP hydrolysis activity"/>
    <property type="evidence" value="ECO:0007669"/>
    <property type="project" value="InterPro"/>
</dbReference>
<evidence type="ECO:0000256" key="7">
    <source>
        <dbReference type="ARBA" id="ARBA00023136"/>
    </source>
</evidence>
<dbReference type="InterPro" id="IPR017871">
    <property type="entry name" value="ABC_transporter-like_CS"/>
</dbReference>
<keyword evidence="3" id="KW-0813">Transport</keyword>
<accession>A0A1G7KSS5</accession>
<dbReference type="Proteomes" id="UP000198922">
    <property type="component" value="Unassembled WGS sequence"/>
</dbReference>
<dbReference type="InterPro" id="IPR003593">
    <property type="entry name" value="AAA+_ATPase"/>
</dbReference>
<dbReference type="EMBL" id="FNAT01000013">
    <property type="protein sequence ID" value="SDF40235.1"/>
    <property type="molecule type" value="Genomic_DNA"/>
</dbReference>
<dbReference type="AlphaFoldDB" id="A0A1G7KSS5"/>
<gene>
    <name evidence="9" type="ORF">SAMN04488567_0295</name>
</gene>
<dbReference type="GO" id="GO:0015833">
    <property type="term" value="P:peptide transport"/>
    <property type="evidence" value="ECO:0007669"/>
    <property type="project" value="InterPro"/>
</dbReference>
<dbReference type="OrthoDB" id="9802264at2"/>
<dbReference type="SMART" id="SM00382">
    <property type="entry name" value="AAA"/>
    <property type="match status" value="2"/>
</dbReference>
<evidence type="ECO:0000256" key="2">
    <source>
        <dbReference type="ARBA" id="ARBA00005417"/>
    </source>
</evidence>
<comment type="subcellular location">
    <subcellularLocation>
        <location evidence="1">Cell inner membrane</location>
        <topology evidence="1">Peripheral membrane protein</topology>
    </subcellularLocation>
</comment>
<dbReference type="STRING" id="521013.SAMN04488567_0295"/>
<dbReference type="InterPro" id="IPR050388">
    <property type="entry name" value="ABC_Ni/Peptide_Import"/>
</dbReference>
<evidence type="ECO:0000256" key="3">
    <source>
        <dbReference type="ARBA" id="ARBA00022448"/>
    </source>
</evidence>
<reference evidence="10" key="1">
    <citation type="submission" date="2016-10" db="EMBL/GenBank/DDBJ databases">
        <authorList>
            <person name="Varghese N."/>
            <person name="Submissions S."/>
        </authorList>
    </citation>
    <scope>NUCLEOTIDE SEQUENCE [LARGE SCALE GENOMIC DNA]</scope>
    <source>
        <strain evidence="10">DSM 21424</strain>
    </source>
</reference>
<dbReference type="SUPFAM" id="SSF52540">
    <property type="entry name" value="P-loop containing nucleoside triphosphate hydrolases"/>
    <property type="match status" value="2"/>
</dbReference>
<keyword evidence="6 9" id="KW-0067">ATP-binding</keyword>
<organism evidence="9 10">
    <name type="scientific">Limimaricola pyoseonensis</name>
    <dbReference type="NCBI Taxonomy" id="521013"/>
    <lineage>
        <taxon>Bacteria</taxon>
        <taxon>Pseudomonadati</taxon>
        <taxon>Pseudomonadota</taxon>
        <taxon>Alphaproteobacteria</taxon>
        <taxon>Rhodobacterales</taxon>
        <taxon>Paracoccaceae</taxon>
        <taxon>Limimaricola</taxon>
    </lineage>
</organism>
<dbReference type="InterPro" id="IPR027417">
    <property type="entry name" value="P-loop_NTPase"/>
</dbReference>
<evidence type="ECO:0000256" key="4">
    <source>
        <dbReference type="ARBA" id="ARBA00022475"/>
    </source>
</evidence>
<keyword evidence="4" id="KW-1003">Cell membrane</keyword>
<dbReference type="CDD" id="cd03257">
    <property type="entry name" value="ABC_NikE_OppD_transporters"/>
    <property type="match status" value="2"/>
</dbReference>
<comment type="similarity">
    <text evidence="2">Belongs to the ABC transporter superfamily.</text>
</comment>
<dbReference type="PROSITE" id="PS50893">
    <property type="entry name" value="ABC_TRANSPORTER_2"/>
    <property type="match status" value="2"/>
</dbReference>
<feature type="domain" description="ABC transporter" evidence="8">
    <location>
        <begin position="273"/>
        <end position="513"/>
    </location>
</feature>
<keyword evidence="5" id="KW-0547">Nucleotide-binding</keyword>
<feature type="domain" description="ABC transporter" evidence="8">
    <location>
        <begin position="5"/>
        <end position="255"/>
    </location>
</feature>
<evidence type="ECO:0000313" key="9">
    <source>
        <dbReference type="EMBL" id="SDF40235.1"/>
    </source>
</evidence>
<sequence>MGNLLTIRDLRLEAGSKTDPTVILEGLDLDLDRGEVLGLVGESGAGKSSAGLAAMGFVRDGVRIAGGRIDFDGTDLARASHATLRRLHGRRIAYVAQSAAASFNPAHRLIDQFAEGPLLHGTADAAAAHDDARALYRQMRLPNPDEIGFRYPHEVSGGQLQRAMTAMAMACRPDLIIFDEPTTALDVTTQIEVLGAMRDITERYGTAAIYITHDLAVVSQMADRITVMRHGREVETAATQRMLESPEQDYTRSLWAVRSIRKPAETGPAEPLLTLDGVGAHYRSFKALDGIDFALARGRTTAVVGESGSGKSTLAKVIAGLMAPSEGRVLWDGAPLAGDHAKRSRAQLREIQMIYQMADTALNPRHTVRETLDRPVAFFTGLRGKARRARVRELMELIELDPDTFLDRRIPELSGGQKQRVGIARALAAKPRFIICDEITSALDQLVAEGILKLLIRLQKELGLTYMFITHDLATVEAIADEVVVMKEGRIVEAGPRGQIFEAPQQAYTRRLLASVPQMDAGWLDRARRDAAEARSAETAA</sequence>
<dbReference type="InterPro" id="IPR003439">
    <property type="entry name" value="ABC_transporter-like_ATP-bd"/>
</dbReference>
<name>A0A1G7KSS5_9RHOB</name>
<evidence type="ECO:0000256" key="5">
    <source>
        <dbReference type="ARBA" id="ARBA00022741"/>
    </source>
</evidence>